<sequence length="452" mass="53613">MYSNHNRNDNEINSAKLLIQEKGYSIIFQTKEPVESFGFVTSFLFQLSHYALKTIVTDATYNTNGAKHELYEIMEVINGTSFPLSYLLISTDKDIVQINAAISQPTILCNISFSNNNSHIKQKKSKVLTQILCIKSQRDEIIQKMEQYFHHHILIPNANKDFIINPLEVWTHCVGEMFQYCYQNNLQTEWIYLWENWYNWSQFCLWSCCSFSEIIVHKTTMLIESHWRILKHDHLYKFAHPRIDLLCFIIINKVVPQQFECYYLLSQNRDKYLTDQNKWICSCPYFLTSHFFLCKHLVVPMGKMENIFFKKVQRNGTYPLISQSNVTIWQDLGNQRISIVNESNIFNIDGSTLTMENSDNEDNDDMEFCENKIIKFKNLLKETLDLLDESINLPQRKKWLENISSNFIPLEQMVQQIKEHKRQLTMPRTWKDKTKNTFYWGCETEVTFFSSL</sequence>
<evidence type="ECO:0000313" key="4">
    <source>
        <dbReference type="Proteomes" id="UP000615446"/>
    </source>
</evidence>
<dbReference type="AlphaFoldDB" id="A0A8H3LTM6"/>
<keyword evidence="3" id="KW-0378">Hydrolase</keyword>
<dbReference type="GO" id="GO:0008270">
    <property type="term" value="F:zinc ion binding"/>
    <property type="evidence" value="ECO:0007669"/>
    <property type="project" value="UniProtKB-KW"/>
</dbReference>
<comment type="caution">
    <text evidence="3">The sequence shown here is derived from an EMBL/GenBank/DDBJ whole genome shotgun (WGS) entry which is preliminary data.</text>
</comment>
<dbReference type="GO" id="GO:0004386">
    <property type="term" value="F:helicase activity"/>
    <property type="evidence" value="ECO:0007669"/>
    <property type="project" value="UniProtKB-KW"/>
</dbReference>
<reference evidence="3" key="1">
    <citation type="submission" date="2019-10" db="EMBL/GenBank/DDBJ databases">
        <title>Conservation and host-specific expression of non-tandemly repeated heterogenous ribosome RNA gene in arbuscular mycorrhizal fungi.</title>
        <authorList>
            <person name="Maeda T."/>
            <person name="Kobayashi Y."/>
            <person name="Nakagawa T."/>
            <person name="Ezawa T."/>
            <person name="Yamaguchi K."/>
            <person name="Bino T."/>
            <person name="Nishimoto Y."/>
            <person name="Shigenobu S."/>
            <person name="Kawaguchi M."/>
        </authorList>
    </citation>
    <scope>NUCLEOTIDE SEQUENCE</scope>
    <source>
        <strain evidence="3">HR1</strain>
    </source>
</reference>
<feature type="domain" description="SWIM-type" evidence="2">
    <location>
        <begin position="262"/>
        <end position="305"/>
    </location>
</feature>
<keyword evidence="3" id="KW-0547">Nucleotide-binding</keyword>
<evidence type="ECO:0000256" key="1">
    <source>
        <dbReference type="PROSITE-ProRule" id="PRU00325"/>
    </source>
</evidence>
<dbReference type="PROSITE" id="PS50966">
    <property type="entry name" value="ZF_SWIM"/>
    <property type="match status" value="1"/>
</dbReference>
<dbReference type="OrthoDB" id="2372517at2759"/>
<proteinExistence type="predicted"/>
<keyword evidence="3" id="KW-0067">ATP-binding</keyword>
<protein>
    <submittedName>
        <fullName evidence="3">ATP-dependent DNA helicase Pif1</fullName>
    </submittedName>
</protein>
<dbReference type="Proteomes" id="UP000615446">
    <property type="component" value="Unassembled WGS sequence"/>
</dbReference>
<name>A0A8H3LTM6_9GLOM</name>
<keyword evidence="1" id="KW-0862">Zinc</keyword>
<keyword evidence="1" id="KW-0479">Metal-binding</keyword>
<accession>A0A8H3LTM6</accession>
<keyword evidence="1" id="KW-0863">Zinc-finger</keyword>
<dbReference type="InterPro" id="IPR007527">
    <property type="entry name" value="Znf_SWIM"/>
</dbReference>
<evidence type="ECO:0000259" key="2">
    <source>
        <dbReference type="PROSITE" id="PS50966"/>
    </source>
</evidence>
<gene>
    <name evidence="3" type="ORF">RCL2_001938100</name>
</gene>
<dbReference type="EMBL" id="BLAL01000215">
    <property type="protein sequence ID" value="GES92612.1"/>
    <property type="molecule type" value="Genomic_DNA"/>
</dbReference>
<keyword evidence="3" id="KW-0347">Helicase</keyword>
<organism evidence="3 4">
    <name type="scientific">Rhizophagus clarus</name>
    <dbReference type="NCBI Taxonomy" id="94130"/>
    <lineage>
        <taxon>Eukaryota</taxon>
        <taxon>Fungi</taxon>
        <taxon>Fungi incertae sedis</taxon>
        <taxon>Mucoromycota</taxon>
        <taxon>Glomeromycotina</taxon>
        <taxon>Glomeromycetes</taxon>
        <taxon>Glomerales</taxon>
        <taxon>Glomeraceae</taxon>
        <taxon>Rhizophagus</taxon>
    </lineage>
</organism>
<evidence type="ECO:0000313" key="3">
    <source>
        <dbReference type="EMBL" id="GES92612.1"/>
    </source>
</evidence>